<feature type="non-terminal residue" evidence="2">
    <location>
        <position position="111"/>
    </location>
</feature>
<feature type="compositionally biased region" description="Low complexity" evidence="1">
    <location>
        <begin position="29"/>
        <end position="43"/>
    </location>
</feature>
<feature type="region of interest" description="Disordered" evidence="1">
    <location>
        <begin position="1"/>
        <end position="61"/>
    </location>
</feature>
<evidence type="ECO:0000313" key="3">
    <source>
        <dbReference type="Proteomes" id="UP001189429"/>
    </source>
</evidence>
<organism evidence="2 3">
    <name type="scientific">Prorocentrum cordatum</name>
    <dbReference type="NCBI Taxonomy" id="2364126"/>
    <lineage>
        <taxon>Eukaryota</taxon>
        <taxon>Sar</taxon>
        <taxon>Alveolata</taxon>
        <taxon>Dinophyceae</taxon>
        <taxon>Prorocentrales</taxon>
        <taxon>Prorocentraceae</taxon>
        <taxon>Prorocentrum</taxon>
    </lineage>
</organism>
<name>A0ABN9XQK6_9DINO</name>
<comment type="caution">
    <text evidence="2">The sequence shown here is derived from an EMBL/GenBank/DDBJ whole genome shotgun (WGS) entry which is preliminary data.</text>
</comment>
<reference evidence="2" key="1">
    <citation type="submission" date="2023-10" db="EMBL/GenBank/DDBJ databases">
        <authorList>
            <person name="Chen Y."/>
            <person name="Shah S."/>
            <person name="Dougan E. K."/>
            <person name="Thang M."/>
            <person name="Chan C."/>
        </authorList>
    </citation>
    <scope>NUCLEOTIDE SEQUENCE [LARGE SCALE GENOMIC DNA]</scope>
</reference>
<keyword evidence="3" id="KW-1185">Reference proteome</keyword>
<proteinExistence type="predicted"/>
<protein>
    <submittedName>
        <fullName evidence="2">Uncharacterized protein</fullName>
    </submittedName>
</protein>
<dbReference type="Proteomes" id="UP001189429">
    <property type="component" value="Unassembled WGS sequence"/>
</dbReference>
<feature type="compositionally biased region" description="Low complexity" evidence="1">
    <location>
        <begin position="96"/>
        <end position="111"/>
    </location>
</feature>
<evidence type="ECO:0000256" key="1">
    <source>
        <dbReference type="SAM" id="MobiDB-lite"/>
    </source>
</evidence>
<feature type="region of interest" description="Disordered" evidence="1">
    <location>
        <begin position="83"/>
        <end position="111"/>
    </location>
</feature>
<accession>A0ABN9XQK6</accession>
<evidence type="ECO:0000313" key="2">
    <source>
        <dbReference type="EMBL" id="CAK0902235.1"/>
    </source>
</evidence>
<dbReference type="EMBL" id="CAUYUJ010021044">
    <property type="protein sequence ID" value="CAK0902235.1"/>
    <property type="molecule type" value="Genomic_DNA"/>
</dbReference>
<feature type="compositionally biased region" description="Low complexity" evidence="1">
    <location>
        <begin position="50"/>
        <end position="60"/>
    </location>
</feature>
<feature type="compositionally biased region" description="Low complexity" evidence="1">
    <location>
        <begin position="1"/>
        <end position="10"/>
    </location>
</feature>
<sequence length="111" mass="11197">MEGPAGAAGARAERGRSRSRTPPRHSAEDGSAAGGLAALAPAGPEEERQGQGQQSAGWAARMRRAMCRAKGWLAGEVAREGDVALAADEPPPQQPAAPAAERGPAEAAPPL</sequence>
<gene>
    <name evidence="2" type="ORF">PCOR1329_LOCUS78916</name>
</gene>